<dbReference type="AlphaFoldDB" id="A0A5M3YRD4"/>
<accession>A0A5M3YRD4</accession>
<evidence type="ECO:0000313" key="1">
    <source>
        <dbReference type="EMBL" id="GFF14135.1"/>
    </source>
</evidence>
<dbReference type="EMBL" id="BLJY01000003">
    <property type="protein sequence ID" value="GFF14135.1"/>
    <property type="molecule type" value="Genomic_DNA"/>
</dbReference>
<dbReference type="Proteomes" id="UP000452235">
    <property type="component" value="Unassembled WGS sequence"/>
</dbReference>
<proteinExistence type="predicted"/>
<reference evidence="1 2" key="1">
    <citation type="submission" date="2020-01" db="EMBL/GenBank/DDBJ databases">
        <title>Aspergillus terreus IFO 6365 whole genome shotgun sequence.</title>
        <authorList>
            <person name="Kanamasa S."/>
            <person name="Takahashi H."/>
        </authorList>
    </citation>
    <scope>NUCLEOTIDE SEQUENCE [LARGE SCALE GENOMIC DNA]</scope>
    <source>
        <strain evidence="1 2">IFO 6365</strain>
    </source>
</reference>
<sequence>MAHPETSHPIEATADARALQVKFDWLRNRGFIINANSPDSDPIYTMHYNILKSRLTFKSAVDESTVGTGKLHPVSIDADVEVHGRTGTMTAVKRIQPVYTYTSYFSSDDGSPKTMTWTSGSLFKSFDYVCLDENMLPVAKFTSKTLAWKNMGKIEFLGPKADDDAFRDEVVVTGMTLFWCIIQRSGNIFNLVGAAIHRPGKHKQGDHNVQQGA</sequence>
<comment type="caution">
    <text evidence="1">The sequence shown here is derived from an EMBL/GenBank/DDBJ whole genome shotgun (WGS) entry which is preliminary data.</text>
</comment>
<name>A0A5M3YRD4_ASPTE</name>
<dbReference type="OrthoDB" id="4725912at2759"/>
<dbReference type="VEuPathDB" id="FungiDB:ATEG_00187"/>
<organism evidence="1 2">
    <name type="scientific">Aspergillus terreus</name>
    <dbReference type="NCBI Taxonomy" id="33178"/>
    <lineage>
        <taxon>Eukaryota</taxon>
        <taxon>Fungi</taxon>
        <taxon>Dikarya</taxon>
        <taxon>Ascomycota</taxon>
        <taxon>Pezizomycotina</taxon>
        <taxon>Eurotiomycetes</taxon>
        <taxon>Eurotiomycetidae</taxon>
        <taxon>Eurotiales</taxon>
        <taxon>Aspergillaceae</taxon>
        <taxon>Aspergillus</taxon>
        <taxon>Aspergillus subgen. Circumdati</taxon>
    </lineage>
</organism>
<evidence type="ECO:0000313" key="2">
    <source>
        <dbReference type="Proteomes" id="UP000452235"/>
    </source>
</evidence>
<protein>
    <submittedName>
        <fullName evidence="1">Uncharacterized protein</fullName>
    </submittedName>
</protein>
<gene>
    <name evidence="1" type="ORF">ATEIFO6365_0003018800</name>
</gene>
<keyword evidence="2" id="KW-1185">Reference proteome</keyword>